<name>A0A8J8P4Y0_HALGN</name>
<keyword evidence="2" id="KW-1185">Reference proteome</keyword>
<evidence type="ECO:0000313" key="1">
    <source>
        <dbReference type="EMBL" id="TNV87177.1"/>
    </source>
</evidence>
<dbReference type="Proteomes" id="UP000785679">
    <property type="component" value="Unassembled WGS sequence"/>
</dbReference>
<evidence type="ECO:0000313" key="2">
    <source>
        <dbReference type="Proteomes" id="UP000785679"/>
    </source>
</evidence>
<accession>A0A8J8P4Y0</accession>
<protein>
    <submittedName>
        <fullName evidence="1">Uncharacterized protein</fullName>
    </submittedName>
</protein>
<sequence length="74" mass="8549">MLFLGDLYMSIIDDANVSLIDFFSICSRRNSFFTFSRGAQNLLLQLSLLETIQRLFSSGYYWRLSGSLNLKVLK</sequence>
<organism evidence="1 2">
    <name type="scientific">Halteria grandinella</name>
    <dbReference type="NCBI Taxonomy" id="5974"/>
    <lineage>
        <taxon>Eukaryota</taxon>
        <taxon>Sar</taxon>
        <taxon>Alveolata</taxon>
        <taxon>Ciliophora</taxon>
        <taxon>Intramacronucleata</taxon>
        <taxon>Spirotrichea</taxon>
        <taxon>Stichotrichia</taxon>
        <taxon>Sporadotrichida</taxon>
        <taxon>Halteriidae</taxon>
        <taxon>Halteria</taxon>
    </lineage>
</organism>
<dbReference type="EMBL" id="RRYP01000593">
    <property type="protein sequence ID" value="TNV87177.1"/>
    <property type="molecule type" value="Genomic_DNA"/>
</dbReference>
<reference evidence="1" key="1">
    <citation type="submission" date="2019-06" db="EMBL/GenBank/DDBJ databases">
        <authorList>
            <person name="Zheng W."/>
        </authorList>
    </citation>
    <scope>NUCLEOTIDE SEQUENCE</scope>
    <source>
        <strain evidence="1">QDHG01</strain>
    </source>
</reference>
<gene>
    <name evidence="1" type="ORF">FGO68_gene2178</name>
</gene>
<comment type="caution">
    <text evidence="1">The sequence shown here is derived from an EMBL/GenBank/DDBJ whole genome shotgun (WGS) entry which is preliminary data.</text>
</comment>
<proteinExistence type="predicted"/>
<dbReference type="AlphaFoldDB" id="A0A8J8P4Y0"/>